<feature type="non-terminal residue" evidence="5">
    <location>
        <position position="1"/>
    </location>
</feature>
<protein>
    <recommendedName>
        <fullName evidence="4">Alpha-type protein kinase domain-containing protein</fullName>
    </recommendedName>
</protein>
<organism evidence="5 6">
    <name type="scientific">Sistotremastrum niveocremeum HHB9708</name>
    <dbReference type="NCBI Taxonomy" id="1314777"/>
    <lineage>
        <taxon>Eukaryota</taxon>
        <taxon>Fungi</taxon>
        <taxon>Dikarya</taxon>
        <taxon>Basidiomycota</taxon>
        <taxon>Agaricomycotina</taxon>
        <taxon>Agaricomycetes</taxon>
        <taxon>Sistotremastrales</taxon>
        <taxon>Sistotremastraceae</taxon>
        <taxon>Sertulicium</taxon>
        <taxon>Sertulicium niveocremeum</taxon>
    </lineage>
</organism>
<dbReference type="GO" id="GO:0004674">
    <property type="term" value="F:protein serine/threonine kinase activity"/>
    <property type="evidence" value="ECO:0007669"/>
    <property type="project" value="UniProtKB-KW"/>
</dbReference>
<evidence type="ECO:0000313" key="6">
    <source>
        <dbReference type="Proteomes" id="UP000076722"/>
    </source>
</evidence>
<keyword evidence="1" id="KW-0723">Serine/threonine-protein kinase</keyword>
<sequence length="120" mass="13488">ELRALYYACAIHDQGYVVILKALREVGMDEVVDVPILRFAATGVAIPQELTQSLEEPVWIVEEKIPGQFTKYINNNGLTPMPGLVGRNLAIAVFLCFCQHVHYLISTRRCIVADYQGMCF</sequence>
<evidence type="ECO:0000256" key="1">
    <source>
        <dbReference type="ARBA" id="ARBA00022527"/>
    </source>
</evidence>
<dbReference type="EMBL" id="KV419464">
    <property type="protein sequence ID" value="KZS86893.1"/>
    <property type="molecule type" value="Genomic_DNA"/>
</dbReference>
<dbReference type="InterPro" id="IPR004166">
    <property type="entry name" value="a-kinase_dom"/>
</dbReference>
<dbReference type="SUPFAM" id="SSF56112">
    <property type="entry name" value="Protein kinase-like (PK-like)"/>
    <property type="match status" value="1"/>
</dbReference>
<proteinExistence type="predicted"/>
<name>A0A164MP40_9AGAM</name>
<dbReference type="InterPro" id="IPR011009">
    <property type="entry name" value="Kinase-like_dom_sf"/>
</dbReference>
<evidence type="ECO:0000259" key="4">
    <source>
        <dbReference type="Pfam" id="PF02816"/>
    </source>
</evidence>
<reference evidence="5 6" key="1">
    <citation type="journal article" date="2016" name="Mol. Biol. Evol.">
        <title>Comparative Genomics of Early-Diverging Mushroom-Forming Fungi Provides Insights into the Origins of Lignocellulose Decay Capabilities.</title>
        <authorList>
            <person name="Nagy L.G."/>
            <person name="Riley R."/>
            <person name="Tritt A."/>
            <person name="Adam C."/>
            <person name="Daum C."/>
            <person name="Floudas D."/>
            <person name="Sun H."/>
            <person name="Yadav J.S."/>
            <person name="Pangilinan J."/>
            <person name="Larsson K.H."/>
            <person name="Matsuura K."/>
            <person name="Barry K."/>
            <person name="Labutti K."/>
            <person name="Kuo R."/>
            <person name="Ohm R.A."/>
            <person name="Bhattacharya S.S."/>
            <person name="Shirouzu T."/>
            <person name="Yoshinaga Y."/>
            <person name="Martin F.M."/>
            <person name="Grigoriev I.V."/>
            <person name="Hibbett D.S."/>
        </authorList>
    </citation>
    <scope>NUCLEOTIDE SEQUENCE [LARGE SCALE GENOMIC DNA]</scope>
    <source>
        <strain evidence="5 6">HHB9708</strain>
    </source>
</reference>
<dbReference type="Gene3D" id="3.20.200.10">
    <property type="entry name" value="MHCK/EF2 kinase"/>
    <property type="match status" value="1"/>
</dbReference>
<feature type="non-terminal residue" evidence="5">
    <location>
        <position position="120"/>
    </location>
</feature>
<feature type="domain" description="Alpha-type protein kinase" evidence="4">
    <location>
        <begin position="45"/>
        <end position="118"/>
    </location>
</feature>
<accession>A0A164MP40</accession>
<keyword evidence="6" id="KW-1185">Reference proteome</keyword>
<evidence type="ECO:0000313" key="5">
    <source>
        <dbReference type="EMBL" id="KZS86893.1"/>
    </source>
</evidence>
<dbReference type="Pfam" id="PF02816">
    <property type="entry name" value="Alpha_kinase"/>
    <property type="match status" value="1"/>
</dbReference>
<dbReference type="AlphaFoldDB" id="A0A164MP40"/>
<keyword evidence="2" id="KW-0808">Transferase</keyword>
<evidence type="ECO:0000256" key="3">
    <source>
        <dbReference type="ARBA" id="ARBA00022777"/>
    </source>
</evidence>
<dbReference type="OrthoDB" id="301415at2759"/>
<gene>
    <name evidence="5" type="ORF">SISNIDRAFT_383282</name>
</gene>
<keyword evidence="3" id="KW-0418">Kinase</keyword>
<dbReference type="Proteomes" id="UP000076722">
    <property type="component" value="Unassembled WGS sequence"/>
</dbReference>
<dbReference type="GO" id="GO:0005524">
    <property type="term" value="F:ATP binding"/>
    <property type="evidence" value="ECO:0007669"/>
    <property type="project" value="InterPro"/>
</dbReference>
<evidence type="ECO:0000256" key="2">
    <source>
        <dbReference type="ARBA" id="ARBA00022679"/>
    </source>
</evidence>